<evidence type="ECO:0000313" key="1">
    <source>
        <dbReference type="EMBL" id="SDM92196.1"/>
    </source>
</evidence>
<dbReference type="AlphaFoldDB" id="A0A1G9X6Q7"/>
<dbReference type="Proteomes" id="UP000182783">
    <property type="component" value="Unassembled WGS sequence"/>
</dbReference>
<dbReference type="EMBL" id="FNGM01000021">
    <property type="protein sequence ID" value="SDM92196.1"/>
    <property type="molecule type" value="Genomic_DNA"/>
</dbReference>
<accession>A0A1G9X6Q7</accession>
<proteinExistence type="predicted"/>
<evidence type="ECO:0000313" key="2">
    <source>
        <dbReference type="Proteomes" id="UP000182783"/>
    </source>
</evidence>
<organism evidence="1 2">
    <name type="scientific">Paenibacillus jilunlii</name>
    <dbReference type="NCBI Taxonomy" id="682956"/>
    <lineage>
        <taxon>Bacteria</taxon>
        <taxon>Bacillati</taxon>
        <taxon>Bacillota</taxon>
        <taxon>Bacilli</taxon>
        <taxon>Bacillales</taxon>
        <taxon>Paenibacillaceae</taxon>
        <taxon>Paenibacillus</taxon>
    </lineage>
</organism>
<gene>
    <name evidence="1" type="ORF">SAMN05216191_12129</name>
</gene>
<reference evidence="1 2" key="1">
    <citation type="submission" date="2016-10" db="EMBL/GenBank/DDBJ databases">
        <authorList>
            <person name="de Groot N.N."/>
        </authorList>
    </citation>
    <scope>NUCLEOTIDE SEQUENCE [LARGE SCALE GENOMIC DNA]</scope>
    <source>
        <strain evidence="1 2">CGMCC 1.10239</strain>
    </source>
</reference>
<protein>
    <submittedName>
        <fullName evidence="1">Uncharacterized protein</fullName>
    </submittedName>
</protein>
<name>A0A1G9X6Q7_9BACL</name>
<sequence>MKGGNQPLPEHELRAILRAADDIIAQGGRFSPRY</sequence>